<protein>
    <submittedName>
        <fullName evidence="2">Uncharacterized protein</fullName>
    </submittedName>
</protein>
<reference evidence="3" key="1">
    <citation type="journal article" date="2013" name="Science">
        <title>The Amborella genome and the evolution of flowering plants.</title>
        <authorList>
            <consortium name="Amborella Genome Project"/>
        </authorList>
    </citation>
    <scope>NUCLEOTIDE SEQUENCE [LARGE SCALE GENOMIC DNA]</scope>
</reference>
<dbReference type="Proteomes" id="UP000017836">
    <property type="component" value="Unassembled WGS sequence"/>
</dbReference>
<organism evidence="2 3">
    <name type="scientific">Amborella trichopoda</name>
    <dbReference type="NCBI Taxonomy" id="13333"/>
    <lineage>
        <taxon>Eukaryota</taxon>
        <taxon>Viridiplantae</taxon>
        <taxon>Streptophyta</taxon>
        <taxon>Embryophyta</taxon>
        <taxon>Tracheophyta</taxon>
        <taxon>Spermatophyta</taxon>
        <taxon>Magnoliopsida</taxon>
        <taxon>Amborellales</taxon>
        <taxon>Amborellaceae</taxon>
        <taxon>Amborella</taxon>
    </lineage>
</organism>
<keyword evidence="3" id="KW-1185">Reference proteome</keyword>
<proteinExistence type="predicted"/>
<evidence type="ECO:0000313" key="2">
    <source>
        <dbReference type="EMBL" id="ERN08892.1"/>
    </source>
</evidence>
<accession>W1PFX2</accession>
<feature type="compositionally biased region" description="Low complexity" evidence="1">
    <location>
        <begin position="53"/>
        <end position="69"/>
    </location>
</feature>
<dbReference type="EMBL" id="KI393208">
    <property type="protein sequence ID" value="ERN08892.1"/>
    <property type="molecule type" value="Genomic_DNA"/>
</dbReference>
<dbReference type="Gramene" id="ERN08892">
    <property type="protein sequence ID" value="ERN08892"/>
    <property type="gene ID" value="AMTR_s00015p00218910"/>
</dbReference>
<evidence type="ECO:0000313" key="3">
    <source>
        <dbReference type="Proteomes" id="UP000017836"/>
    </source>
</evidence>
<gene>
    <name evidence="2" type="ORF">AMTR_s00015p00218910</name>
</gene>
<dbReference type="HOGENOM" id="CLU_2187452_0_0_1"/>
<evidence type="ECO:0000256" key="1">
    <source>
        <dbReference type="SAM" id="MobiDB-lite"/>
    </source>
</evidence>
<name>W1PFX2_AMBTC</name>
<dbReference type="AlphaFoldDB" id="W1PFX2"/>
<sequence>MWTPGLREAWSSMRTKTGILGQRLVQHTSSPSQGGYMSPLDGLQGEATRGRRAAGAGMSLSRGGLAGRRVPTIGGPGCRHELMVEIPLGLLIEGPKRLSDAERMVVIGC</sequence>
<feature type="region of interest" description="Disordered" evidence="1">
    <location>
        <begin position="28"/>
        <end position="72"/>
    </location>
</feature>